<organism evidence="4">
    <name type="scientific">Haemonchus placei</name>
    <name type="common">Barber's pole worm</name>
    <dbReference type="NCBI Taxonomy" id="6290"/>
    <lineage>
        <taxon>Eukaryota</taxon>
        <taxon>Metazoa</taxon>
        <taxon>Ecdysozoa</taxon>
        <taxon>Nematoda</taxon>
        <taxon>Chromadorea</taxon>
        <taxon>Rhabditida</taxon>
        <taxon>Rhabditina</taxon>
        <taxon>Rhabditomorpha</taxon>
        <taxon>Strongyloidea</taxon>
        <taxon>Trichostrongylidae</taxon>
        <taxon>Haemonchus</taxon>
    </lineage>
</organism>
<protein>
    <submittedName>
        <fullName evidence="4">50S ribosomal protein L18</fullName>
    </submittedName>
</protein>
<feature type="compositionally biased region" description="Basic residues" evidence="1">
    <location>
        <begin position="45"/>
        <end position="59"/>
    </location>
</feature>
<dbReference type="EMBL" id="UZAF01023634">
    <property type="protein sequence ID" value="VDO90689.1"/>
    <property type="molecule type" value="Genomic_DNA"/>
</dbReference>
<evidence type="ECO:0000313" key="2">
    <source>
        <dbReference type="EMBL" id="VDO90689.1"/>
    </source>
</evidence>
<evidence type="ECO:0000256" key="1">
    <source>
        <dbReference type="SAM" id="MobiDB-lite"/>
    </source>
</evidence>
<feature type="region of interest" description="Disordered" evidence="1">
    <location>
        <begin position="1"/>
        <end position="59"/>
    </location>
</feature>
<dbReference type="WBParaSite" id="HPLM_0002157001-mRNA-1">
    <property type="protein sequence ID" value="HPLM_0002157001-mRNA-1"/>
    <property type="gene ID" value="HPLM_0002157001"/>
</dbReference>
<evidence type="ECO:0000313" key="4">
    <source>
        <dbReference type="WBParaSite" id="HPLM_0002157001-mRNA-1"/>
    </source>
</evidence>
<dbReference type="Proteomes" id="UP000268014">
    <property type="component" value="Unassembled WGS sequence"/>
</dbReference>
<gene>
    <name evidence="2" type="ORF">HPLM_LOCUS21559</name>
</gene>
<feature type="compositionally biased region" description="Basic residues" evidence="1">
    <location>
        <begin position="10"/>
        <end position="25"/>
    </location>
</feature>
<dbReference type="AlphaFoldDB" id="A0A0N4XB25"/>
<evidence type="ECO:0000313" key="3">
    <source>
        <dbReference type="Proteomes" id="UP000268014"/>
    </source>
</evidence>
<proteinExistence type="predicted"/>
<reference evidence="4" key="1">
    <citation type="submission" date="2017-02" db="UniProtKB">
        <authorList>
            <consortium name="WormBaseParasite"/>
        </authorList>
    </citation>
    <scope>IDENTIFICATION</scope>
</reference>
<accession>A0A0N4XB25</accession>
<sequence length="78" mass="9077">MVRPASRNATLRKKARMRTRKRRLLARSLRPMQKGKAPQRQPHQSVRRRVAVTGRGKTRRSVHLRAIDVTAVRDAFSH</sequence>
<keyword evidence="3" id="KW-1185">Reference proteome</keyword>
<name>A0A0N4XB25_HAEPC</name>
<reference evidence="2 3" key="2">
    <citation type="submission" date="2018-11" db="EMBL/GenBank/DDBJ databases">
        <authorList>
            <consortium name="Pathogen Informatics"/>
        </authorList>
    </citation>
    <scope>NUCLEOTIDE SEQUENCE [LARGE SCALE GENOMIC DNA]</scope>
    <source>
        <strain evidence="2 3">MHpl1</strain>
    </source>
</reference>